<feature type="domain" description="Heterokaryon incompatibility" evidence="1">
    <location>
        <begin position="65"/>
        <end position="205"/>
    </location>
</feature>
<dbReference type="Proteomes" id="UP000298493">
    <property type="component" value="Unassembled WGS sequence"/>
</dbReference>
<name>A0A4Z1PQ22_9PEZI</name>
<dbReference type="PANTHER" id="PTHR24148:SF80">
    <property type="entry name" value="HETEROKARYON INCOMPATIBILITY DOMAIN-CONTAINING PROTEIN"/>
    <property type="match status" value="1"/>
</dbReference>
<dbReference type="InterPro" id="IPR052895">
    <property type="entry name" value="HetReg/Transcr_Mod"/>
</dbReference>
<evidence type="ECO:0000259" key="1">
    <source>
        <dbReference type="Pfam" id="PF06985"/>
    </source>
</evidence>
<reference evidence="2 3" key="1">
    <citation type="submission" date="2019-04" db="EMBL/GenBank/DDBJ databases">
        <title>High contiguity whole genome sequence and gene annotation resource for two Venturia nashicola isolates.</title>
        <authorList>
            <person name="Prokchorchik M."/>
            <person name="Won K."/>
            <person name="Lee Y."/>
            <person name="Choi E.D."/>
            <person name="Segonzac C."/>
            <person name="Sohn K.H."/>
        </authorList>
    </citation>
    <scope>NUCLEOTIDE SEQUENCE [LARGE SCALE GENOMIC DNA]</scope>
    <source>
        <strain evidence="2 3">PRI2</strain>
    </source>
</reference>
<keyword evidence="3" id="KW-1185">Reference proteome</keyword>
<dbReference type="InterPro" id="IPR010730">
    <property type="entry name" value="HET"/>
</dbReference>
<accession>A0A4Z1PQ22</accession>
<proteinExistence type="predicted"/>
<evidence type="ECO:0000313" key="2">
    <source>
        <dbReference type="EMBL" id="TID25002.1"/>
    </source>
</evidence>
<evidence type="ECO:0000313" key="3">
    <source>
        <dbReference type="Proteomes" id="UP000298493"/>
    </source>
</evidence>
<dbReference type="Pfam" id="PF06985">
    <property type="entry name" value="HET"/>
    <property type="match status" value="1"/>
</dbReference>
<organism evidence="2 3">
    <name type="scientific">Venturia nashicola</name>
    <dbReference type="NCBI Taxonomy" id="86259"/>
    <lineage>
        <taxon>Eukaryota</taxon>
        <taxon>Fungi</taxon>
        <taxon>Dikarya</taxon>
        <taxon>Ascomycota</taxon>
        <taxon>Pezizomycotina</taxon>
        <taxon>Dothideomycetes</taxon>
        <taxon>Pleosporomycetidae</taxon>
        <taxon>Venturiales</taxon>
        <taxon>Venturiaceae</taxon>
        <taxon>Venturia</taxon>
    </lineage>
</organism>
<sequence>MVWWLSIMDITKPLTSYTYNPLERPESIRILALQPAAAFSAPLAGSLLHDDRELILNDLTDTRQYETVSYAWGEPVFTHWITLDGTTHLNCTANVDSMLRHLRKPHRQVRLWVDAICLNQKDAGEKRVQVQLMGEIYQYARKLHIWLGSGDNQDAVAVFHHLQHATSAARLAKRKQPSILTQVPWSSVQRLLRLPWFQRRWVVQEVELSSDITVHWTAKKLVWNMFLTGLQQLKASEEKGLDLISQKVLDAVCDLGKTPSTMLELLWTHHRAICLDPRDRLYSLFSLANDVTDFTPDQARSASVLSRSAIDNQLFDYTCHWQSIYVRFAKMCLARGHFQELLAHCCAFKSLSRNDINHPSWVPDWSIARHDGTLAAANFGTREIDFPTLSTSVLLQGKISIDCQEYYVQDVFGGWSPSTGSDQIQTELEAITRACHRRGTHPAKLLKMGISNGIFKDDFRAMRRSLANSWLEPETSGFDDTDMHAFVYAMSKHQFYVCVDGDVGFGSTTLKAQDMIVRSREGHNRFDPLFQLIGRESMAFGSHIHRIVGYVWHHGLVPSSRLPTSKRLRSYSCLRRPFVDVCLE</sequence>
<dbReference type="AlphaFoldDB" id="A0A4Z1PQ22"/>
<dbReference type="PANTHER" id="PTHR24148">
    <property type="entry name" value="ANKYRIN REPEAT DOMAIN-CONTAINING PROTEIN 39 HOMOLOG-RELATED"/>
    <property type="match status" value="1"/>
</dbReference>
<dbReference type="EMBL" id="SNSC02000004">
    <property type="protein sequence ID" value="TID25002.1"/>
    <property type="molecule type" value="Genomic_DNA"/>
</dbReference>
<gene>
    <name evidence="2" type="ORF">E6O75_ATG04207</name>
</gene>
<comment type="caution">
    <text evidence="2">The sequence shown here is derived from an EMBL/GenBank/DDBJ whole genome shotgun (WGS) entry which is preliminary data.</text>
</comment>
<protein>
    <submittedName>
        <fullName evidence="2">HET-domain-containing protein</fullName>
    </submittedName>
</protein>
<dbReference type="STRING" id="86259.A0A4Z1PQ22"/>